<dbReference type="SMART" id="SM00387">
    <property type="entry name" value="HATPase_c"/>
    <property type="match status" value="1"/>
</dbReference>
<dbReference type="NCBIfam" id="NF046044">
    <property type="entry name" value="PnpS"/>
    <property type="match status" value="1"/>
</dbReference>
<dbReference type="GO" id="GO:0000155">
    <property type="term" value="F:phosphorelay sensor kinase activity"/>
    <property type="evidence" value="ECO:0007669"/>
    <property type="project" value="InterPro"/>
</dbReference>
<dbReference type="InterPro" id="IPR003661">
    <property type="entry name" value="HisK_dim/P_dom"/>
</dbReference>
<evidence type="ECO:0000256" key="9">
    <source>
        <dbReference type="ARBA" id="ARBA00022741"/>
    </source>
</evidence>
<dbReference type="GO" id="GO:0005524">
    <property type="term" value="F:ATP binding"/>
    <property type="evidence" value="ECO:0007669"/>
    <property type="project" value="UniProtKB-KW"/>
</dbReference>
<dbReference type="InterPro" id="IPR005467">
    <property type="entry name" value="His_kinase_dom"/>
</dbReference>
<evidence type="ECO:0000256" key="3">
    <source>
        <dbReference type="ARBA" id="ARBA00012438"/>
    </source>
</evidence>
<organism evidence="19 20">
    <name type="scientific">Nosocomiicoccus massiliensis</name>
    <dbReference type="NCBI Taxonomy" id="1232430"/>
    <lineage>
        <taxon>Bacteria</taxon>
        <taxon>Bacillati</taxon>
        <taxon>Bacillota</taxon>
        <taxon>Bacilli</taxon>
        <taxon>Bacillales</taxon>
        <taxon>Staphylococcaceae</taxon>
        <taxon>Nosocomiicoccus</taxon>
    </lineage>
</organism>
<dbReference type="InterPro" id="IPR036097">
    <property type="entry name" value="HisK_dim/P_sf"/>
</dbReference>
<dbReference type="PROSITE" id="PS50885">
    <property type="entry name" value="HAMP"/>
    <property type="match status" value="1"/>
</dbReference>
<dbReference type="GO" id="GO:0005886">
    <property type="term" value="C:plasma membrane"/>
    <property type="evidence" value="ECO:0007669"/>
    <property type="project" value="UniProtKB-SubCell"/>
</dbReference>
<dbReference type="CDD" id="cd00075">
    <property type="entry name" value="HATPase"/>
    <property type="match status" value="1"/>
</dbReference>
<dbReference type="FunFam" id="3.30.565.10:FF:000006">
    <property type="entry name" value="Sensor histidine kinase WalK"/>
    <property type="match status" value="1"/>
</dbReference>
<dbReference type="InterPro" id="IPR031967">
    <property type="entry name" value="PhoR_single_Cache-like_dom"/>
</dbReference>
<dbReference type="Pfam" id="PF00512">
    <property type="entry name" value="HisKA"/>
    <property type="match status" value="1"/>
</dbReference>
<evidence type="ECO:0000256" key="13">
    <source>
        <dbReference type="ARBA" id="ARBA00023012"/>
    </source>
</evidence>
<evidence type="ECO:0000256" key="5">
    <source>
        <dbReference type="ARBA" id="ARBA00022475"/>
    </source>
</evidence>
<evidence type="ECO:0000256" key="6">
    <source>
        <dbReference type="ARBA" id="ARBA00022553"/>
    </source>
</evidence>
<dbReference type="PROSITE" id="PS50112">
    <property type="entry name" value="PAS"/>
    <property type="match status" value="1"/>
</dbReference>
<feature type="domain" description="PAS" evidence="17">
    <location>
        <begin position="246"/>
        <end position="291"/>
    </location>
</feature>
<feature type="transmembrane region" description="Helical" evidence="15">
    <location>
        <begin position="6"/>
        <end position="27"/>
    </location>
</feature>
<dbReference type="EC" id="2.7.13.3" evidence="3"/>
<dbReference type="InterPro" id="IPR029151">
    <property type="entry name" value="Sensor-like_sf"/>
</dbReference>
<dbReference type="InterPro" id="IPR004358">
    <property type="entry name" value="Sig_transdc_His_kin-like_C"/>
</dbReference>
<dbReference type="KEGG" id="nmy:CJ229_007510"/>
<evidence type="ECO:0000256" key="15">
    <source>
        <dbReference type="SAM" id="Phobius"/>
    </source>
</evidence>
<evidence type="ECO:0000256" key="10">
    <source>
        <dbReference type="ARBA" id="ARBA00022777"/>
    </source>
</evidence>
<dbReference type="InterPro" id="IPR003594">
    <property type="entry name" value="HATPase_dom"/>
</dbReference>
<evidence type="ECO:0000259" key="17">
    <source>
        <dbReference type="PROSITE" id="PS50112"/>
    </source>
</evidence>
<dbReference type="Pfam" id="PF02518">
    <property type="entry name" value="HATPase_c"/>
    <property type="match status" value="1"/>
</dbReference>
<dbReference type="GO" id="GO:0004721">
    <property type="term" value="F:phosphoprotein phosphatase activity"/>
    <property type="evidence" value="ECO:0007669"/>
    <property type="project" value="TreeGrafter"/>
</dbReference>
<dbReference type="GO" id="GO:0016036">
    <property type="term" value="P:cellular response to phosphate starvation"/>
    <property type="evidence" value="ECO:0007669"/>
    <property type="project" value="TreeGrafter"/>
</dbReference>
<dbReference type="InterPro" id="IPR035965">
    <property type="entry name" value="PAS-like_dom_sf"/>
</dbReference>
<dbReference type="SUPFAM" id="SSF55785">
    <property type="entry name" value="PYP-like sensor domain (PAS domain)"/>
    <property type="match status" value="1"/>
</dbReference>
<feature type="domain" description="Histidine kinase" evidence="16">
    <location>
        <begin position="370"/>
        <end position="585"/>
    </location>
</feature>
<comment type="catalytic activity">
    <reaction evidence="1">
        <text>ATP + protein L-histidine = ADP + protein N-phospho-L-histidine.</text>
        <dbReference type="EC" id="2.7.13.3"/>
    </reaction>
</comment>
<dbReference type="CDD" id="cd00082">
    <property type="entry name" value="HisKA"/>
    <property type="match status" value="1"/>
</dbReference>
<dbReference type="PROSITE" id="PS50109">
    <property type="entry name" value="HIS_KIN"/>
    <property type="match status" value="1"/>
</dbReference>
<comment type="subcellular location">
    <subcellularLocation>
        <location evidence="2">Cell membrane</location>
        <topology evidence="2">Multi-pass membrane protein</topology>
    </subcellularLocation>
</comment>
<evidence type="ECO:0000256" key="11">
    <source>
        <dbReference type="ARBA" id="ARBA00022840"/>
    </source>
</evidence>
<keyword evidence="7" id="KW-0808">Transferase</keyword>
<reference evidence="20" key="1">
    <citation type="submission" date="2017-09" db="EMBL/GenBank/DDBJ databases">
        <title>Bacterial strain isolated from the female urinary microbiota.</title>
        <authorList>
            <person name="Thomas-White K."/>
            <person name="Kumar N."/>
            <person name="Forster S."/>
            <person name="Putonti C."/>
            <person name="Lawley T."/>
            <person name="Wolfe A.J."/>
        </authorList>
    </citation>
    <scope>NUCLEOTIDE SEQUENCE [LARGE SCALE GENOMIC DNA]</scope>
    <source>
        <strain evidence="20">UMB0959</strain>
    </source>
</reference>
<dbReference type="Pfam" id="PF16736">
    <property type="entry name" value="sCache_like"/>
    <property type="match status" value="1"/>
</dbReference>
<dbReference type="RefSeq" id="WP_070458109.1">
    <property type="nucleotide sequence ID" value="NZ_CP136964.1"/>
</dbReference>
<dbReference type="PANTHER" id="PTHR45453">
    <property type="entry name" value="PHOSPHATE REGULON SENSOR PROTEIN PHOR"/>
    <property type="match status" value="1"/>
</dbReference>
<sequence length="585" mass="67120">MNKLWVRITLSFFIVLIVGLCMMFFFVDNVNRTTYNAMTSKQLTEESELLESMITKDLLTIRNTKEMFSNLKLPENLRFTIIDKDGRVIFDTDSNIWTMSNHIDRPEIKEAKRKKTTSESYIRQSDTEEIQMMYVAVPITEDGEVIGYVRSSTPLETIEAAAQQKWVSIVIVFTLILVATIISAALLAYKITNPIQKIIEVTERLKKNDYSARINDTFPGELYTLSESVNSLAISLNAHVTEIKDQSKQLESILSNLNTGVILINPEGEIDVINDAALKMINQTRDKILNNDYQESLVKLNVLRDIRHVYKYDEVKTSEVHLYNPEEMILNFYAAPYYGERWEKRGVIVALHDITDIKRLENIRRDFVANVSHELKTPITSIQGFSETLLESGDLPREVEREFLEIIYNESVRLNKLIIDILNLSKIEKHQIRLNETNFDLTELVHTTARPMKRLFKDRNLQLHLPENEEHMLYADKERVAQILVNLLSNAANYTHEGDTVEVKIEETNDSIELSVHDTGAGIPEESLSRLFERFYRVDSARSTADGGTGLGLSIVKHLVELHNASITVDSVEGEYTTFTVTFKK</sequence>
<evidence type="ECO:0000259" key="16">
    <source>
        <dbReference type="PROSITE" id="PS50109"/>
    </source>
</evidence>
<proteinExistence type="predicted"/>
<dbReference type="InterPro" id="IPR003660">
    <property type="entry name" value="HAMP_dom"/>
</dbReference>
<keyword evidence="12 15" id="KW-1133">Transmembrane helix</keyword>
<name>A0AAF0YNV0_9STAP</name>
<dbReference type="Proteomes" id="UP000243626">
    <property type="component" value="Chromosome"/>
</dbReference>
<dbReference type="AlphaFoldDB" id="A0AAF0YNV0"/>
<dbReference type="InterPro" id="IPR050351">
    <property type="entry name" value="BphY/WalK/GraS-like"/>
</dbReference>
<dbReference type="FunFam" id="1.10.287.130:FF:000008">
    <property type="entry name" value="Two-component sensor histidine kinase"/>
    <property type="match status" value="1"/>
</dbReference>
<feature type="transmembrane region" description="Helical" evidence="15">
    <location>
        <begin position="166"/>
        <end position="189"/>
    </location>
</feature>
<keyword evidence="5" id="KW-1003">Cell membrane</keyword>
<dbReference type="CDD" id="cd00130">
    <property type="entry name" value="PAS"/>
    <property type="match status" value="1"/>
</dbReference>
<evidence type="ECO:0000256" key="7">
    <source>
        <dbReference type="ARBA" id="ARBA00022679"/>
    </source>
</evidence>
<dbReference type="SUPFAM" id="SSF103190">
    <property type="entry name" value="Sensory domain-like"/>
    <property type="match status" value="1"/>
</dbReference>
<keyword evidence="6" id="KW-0597">Phosphoprotein</keyword>
<evidence type="ECO:0000256" key="8">
    <source>
        <dbReference type="ARBA" id="ARBA00022692"/>
    </source>
</evidence>
<evidence type="ECO:0000256" key="12">
    <source>
        <dbReference type="ARBA" id="ARBA00022989"/>
    </source>
</evidence>
<evidence type="ECO:0000313" key="19">
    <source>
        <dbReference type="EMBL" id="WOS95926.1"/>
    </source>
</evidence>
<dbReference type="SUPFAM" id="SSF158472">
    <property type="entry name" value="HAMP domain-like"/>
    <property type="match status" value="1"/>
</dbReference>
<evidence type="ECO:0000313" key="20">
    <source>
        <dbReference type="Proteomes" id="UP000243626"/>
    </source>
</evidence>
<dbReference type="SUPFAM" id="SSF55874">
    <property type="entry name" value="ATPase domain of HSP90 chaperone/DNA topoisomerase II/histidine kinase"/>
    <property type="match status" value="1"/>
</dbReference>
<dbReference type="PRINTS" id="PR00344">
    <property type="entry name" value="BCTRLSENSOR"/>
</dbReference>
<dbReference type="InterPro" id="IPR036890">
    <property type="entry name" value="HATPase_C_sf"/>
</dbReference>
<dbReference type="SUPFAM" id="SSF47384">
    <property type="entry name" value="Homodimeric domain of signal transducing histidine kinase"/>
    <property type="match status" value="1"/>
</dbReference>
<dbReference type="EMBL" id="CP136964">
    <property type="protein sequence ID" value="WOS95926.1"/>
    <property type="molecule type" value="Genomic_DNA"/>
</dbReference>
<keyword evidence="11 19" id="KW-0067">ATP-binding</keyword>
<gene>
    <name evidence="19" type="ORF">CJ229_007510</name>
</gene>
<keyword evidence="10" id="KW-0418">Kinase</keyword>
<feature type="domain" description="HAMP" evidence="18">
    <location>
        <begin position="189"/>
        <end position="241"/>
    </location>
</feature>
<dbReference type="SMART" id="SM00091">
    <property type="entry name" value="PAS"/>
    <property type="match status" value="1"/>
</dbReference>
<reference evidence="19 20" key="2">
    <citation type="submission" date="2023-10" db="EMBL/GenBank/DDBJ databases">
        <authorList>
            <person name="Choi B."/>
        </authorList>
    </citation>
    <scope>NUCLEOTIDE SEQUENCE [LARGE SCALE GENOMIC DNA]</scope>
    <source>
        <strain evidence="19 20">UMB0959</strain>
    </source>
</reference>
<keyword evidence="13" id="KW-0902">Two-component regulatory system</keyword>
<dbReference type="Pfam" id="PF00672">
    <property type="entry name" value="HAMP"/>
    <property type="match status" value="1"/>
</dbReference>
<evidence type="ECO:0000256" key="4">
    <source>
        <dbReference type="ARBA" id="ARBA00017772"/>
    </source>
</evidence>
<dbReference type="Gene3D" id="1.10.287.130">
    <property type="match status" value="1"/>
</dbReference>
<dbReference type="SMART" id="SM00304">
    <property type="entry name" value="HAMP"/>
    <property type="match status" value="1"/>
</dbReference>
<dbReference type="Gene3D" id="3.30.565.10">
    <property type="entry name" value="Histidine kinase-like ATPase, C-terminal domain"/>
    <property type="match status" value="1"/>
</dbReference>
<dbReference type="CDD" id="cd06225">
    <property type="entry name" value="HAMP"/>
    <property type="match status" value="1"/>
</dbReference>
<keyword evidence="9" id="KW-0547">Nucleotide-binding</keyword>
<evidence type="ECO:0000256" key="2">
    <source>
        <dbReference type="ARBA" id="ARBA00004651"/>
    </source>
</evidence>
<dbReference type="SMART" id="SM00388">
    <property type="entry name" value="HisKA"/>
    <property type="match status" value="1"/>
</dbReference>
<evidence type="ECO:0000256" key="1">
    <source>
        <dbReference type="ARBA" id="ARBA00000085"/>
    </source>
</evidence>
<accession>A0AAF0YNV0</accession>
<evidence type="ECO:0000256" key="14">
    <source>
        <dbReference type="ARBA" id="ARBA00023136"/>
    </source>
</evidence>
<evidence type="ECO:0000259" key="18">
    <source>
        <dbReference type="PROSITE" id="PS50885"/>
    </source>
</evidence>
<dbReference type="Gene3D" id="3.30.450.20">
    <property type="entry name" value="PAS domain"/>
    <property type="match status" value="2"/>
</dbReference>
<keyword evidence="14 15" id="KW-0472">Membrane</keyword>
<keyword evidence="8 15" id="KW-0812">Transmembrane</keyword>
<dbReference type="InterPro" id="IPR000014">
    <property type="entry name" value="PAS"/>
</dbReference>
<dbReference type="Pfam" id="PF13426">
    <property type="entry name" value="PAS_9"/>
    <property type="match status" value="1"/>
</dbReference>
<dbReference type="PANTHER" id="PTHR45453:SF1">
    <property type="entry name" value="PHOSPHATE REGULON SENSOR PROTEIN PHOR"/>
    <property type="match status" value="1"/>
</dbReference>
<dbReference type="Gene3D" id="6.10.340.10">
    <property type="match status" value="1"/>
</dbReference>
<keyword evidence="20" id="KW-1185">Reference proteome</keyword>
<protein>
    <recommendedName>
        <fullName evidence="4">Sensor protein kinase WalK</fullName>
        <ecNumber evidence="3">2.7.13.3</ecNumber>
    </recommendedName>
</protein>